<protein>
    <submittedName>
        <fullName evidence="4">Uncharacterized protein</fullName>
    </submittedName>
</protein>
<gene>
    <name evidence="3" type="ORF">BBJ29_003721</name>
    <name evidence="4" type="ORF">BBP00_00006647</name>
</gene>
<proteinExistence type="predicted"/>
<dbReference type="Proteomes" id="UP000284657">
    <property type="component" value="Unassembled WGS sequence"/>
</dbReference>
<comment type="caution">
    <text evidence="4">The sequence shown here is derived from an EMBL/GenBank/DDBJ whole genome shotgun (WGS) entry which is preliminary data.</text>
</comment>
<organism evidence="4 5">
    <name type="scientific">Phytophthora kernoviae</name>
    <dbReference type="NCBI Taxonomy" id="325452"/>
    <lineage>
        <taxon>Eukaryota</taxon>
        <taxon>Sar</taxon>
        <taxon>Stramenopiles</taxon>
        <taxon>Oomycota</taxon>
        <taxon>Peronosporomycetes</taxon>
        <taxon>Peronosporales</taxon>
        <taxon>Peronosporaceae</taxon>
        <taxon>Phytophthora</taxon>
    </lineage>
</organism>
<dbReference type="Proteomes" id="UP000277300">
    <property type="component" value="Unassembled WGS sequence"/>
</dbReference>
<keyword evidence="2" id="KW-1133">Transmembrane helix</keyword>
<dbReference type="OrthoDB" id="110631at2759"/>
<keyword evidence="2" id="KW-0472">Membrane</keyword>
<sequence length="142" mass="15524">MLRSQAHREVAVEEEAEDLESGPAGTETSLKTQDKERLQSEEAFLWLLLLAAVAECVTTCFVPAYAMSVWGVNVDRSKGVEISLACIQFRSAFLGVFTSYSFMVDHAGDLSSNSFAAGPLYVGYGSQEITTLQYGIFLSNYS</sequence>
<accession>A0A3F2RKI0</accession>
<evidence type="ECO:0000313" key="5">
    <source>
        <dbReference type="Proteomes" id="UP000277300"/>
    </source>
</evidence>
<evidence type="ECO:0000256" key="1">
    <source>
        <dbReference type="SAM" id="MobiDB-lite"/>
    </source>
</evidence>
<evidence type="ECO:0000256" key="2">
    <source>
        <dbReference type="SAM" id="Phobius"/>
    </source>
</evidence>
<evidence type="ECO:0000313" key="3">
    <source>
        <dbReference type="EMBL" id="RLN47276.1"/>
    </source>
</evidence>
<dbReference type="AlphaFoldDB" id="A0A3F2RKI0"/>
<feature type="transmembrane region" description="Helical" evidence="2">
    <location>
        <begin position="43"/>
        <end position="70"/>
    </location>
</feature>
<evidence type="ECO:0000313" key="6">
    <source>
        <dbReference type="Proteomes" id="UP000284657"/>
    </source>
</evidence>
<reference evidence="5 6" key="1">
    <citation type="submission" date="2018-07" db="EMBL/GenBank/DDBJ databases">
        <title>Genome sequencing of oomycete isolates from Chile give support for New Zealand origin for Phytophthora kernoviae and make available the first Nothophytophthora sp. genome.</title>
        <authorList>
            <person name="Studholme D.J."/>
            <person name="Sanfuentes E."/>
            <person name="Panda P."/>
            <person name="Hill R."/>
            <person name="Sambles C."/>
            <person name="Grant M."/>
            <person name="Williams N.M."/>
            <person name="Mcdougal R.L."/>
        </authorList>
    </citation>
    <scope>NUCLEOTIDE SEQUENCE [LARGE SCALE GENOMIC DNA]</scope>
    <source>
        <strain evidence="4">Chile6</strain>
        <strain evidence="3">Chile7</strain>
    </source>
</reference>
<dbReference type="EMBL" id="MBAD02002465">
    <property type="protein sequence ID" value="RLN47276.1"/>
    <property type="molecule type" value="Genomic_DNA"/>
</dbReference>
<feature type="region of interest" description="Disordered" evidence="1">
    <location>
        <begin position="1"/>
        <end position="33"/>
    </location>
</feature>
<feature type="compositionally biased region" description="Basic and acidic residues" evidence="1">
    <location>
        <begin position="1"/>
        <end position="11"/>
    </location>
</feature>
<keyword evidence="2" id="KW-0812">Transmembrane</keyword>
<dbReference type="EMBL" id="MBDO02000233">
    <property type="protein sequence ID" value="RLN59204.1"/>
    <property type="molecule type" value="Genomic_DNA"/>
</dbReference>
<name>A0A3F2RKI0_9STRA</name>
<evidence type="ECO:0000313" key="4">
    <source>
        <dbReference type="EMBL" id="RLN59204.1"/>
    </source>
</evidence>